<protein>
    <submittedName>
        <fullName evidence="1">Transposase</fullName>
    </submittedName>
</protein>
<sequence>WRSGSPTTTFSVPTKHNHYRVLNPVGMLEGADNMPGKWQLLILLGQQTILQLKEQQAAG</sequence>
<dbReference type="EMBL" id="ADLQ01000036">
    <property type="protein sequence ID" value="EGA94613.1"/>
    <property type="molecule type" value="Genomic_DNA"/>
</dbReference>
<dbReference type="AlphaFoldDB" id="E7GL25"/>
<dbReference type="Proteomes" id="UP000002970">
    <property type="component" value="Unassembled WGS sequence"/>
</dbReference>
<comment type="caution">
    <text evidence="1">The sequence shown here is derived from an EMBL/GenBank/DDBJ whole genome shotgun (WGS) entry which is preliminary data.</text>
</comment>
<evidence type="ECO:0000313" key="1">
    <source>
        <dbReference type="EMBL" id="EGA94613.1"/>
    </source>
</evidence>
<accession>E7GL25</accession>
<evidence type="ECO:0000313" key="2">
    <source>
        <dbReference type="Proteomes" id="UP000002970"/>
    </source>
</evidence>
<gene>
    <name evidence="1" type="ORF">HMPREF9474_01620</name>
</gene>
<proteinExistence type="predicted"/>
<dbReference type="HOGENOM" id="CLU_3018683_0_0_9"/>
<keyword evidence="2" id="KW-1185">Reference proteome</keyword>
<reference evidence="1 2" key="1">
    <citation type="submission" date="2010-12" db="EMBL/GenBank/DDBJ databases">
        <title>The Genome Sequence of Clostridium symbiosum strain WAL-14163.</title>
        <authorList>
            <person name="Earl A."/>
            <person name="Ward D."/>
            <person name="Feldgarden M."/>
            <person name="Gevers D."/>
            <person name="Finegold S.M."/>
            <person name="Summanen P.H."/>
            <person name="Molitoris D.R."/>
            <person name="Vaisanen M.L."/>
            <person name="Daigneault M."/>
            <person name="Young S.K."/>
            <person name="Zeng Q."/>
            <person name="Gargeya S."/>
            <person name="Fitzgerald M."/>
            <person name="Haas B."/>
            <person name="Abouelleil A."/>
            <person name="Alvarado L."/>
            <person name="Arachchi H.M."/>
            <person name="Berlin A."/>
            <person name="Brown A."/>
            <person name="Chapman S.B."/>
            <person name="Chen Z."/>
            <person name="Dunbar C."/>
            <person name="Freedman E."/>
            <person name="Gearin G."/>
            <person name="Gellesch M."/>
            <person name="Goldberg J."/>
            <person name="Griggs A."/>
            <person name="Gujja S."/>
            <person name="Heilman E."/>
            <person name="Heiman D."/>
            <person name="Howarth C."/>
            <person name="Larson L."/>
            <person name="Lui A."/>
            <person name="MacDonald P.J.P."/>
            <person name="Mehta T."/>
            <person name="Montmayeur A."/>
            <person name="Murphy C."/>
            <person name="Neiman D."/>
            <person name="Pearson M."/>
            <person name="Priest M."/>
            <person name="Roberts A."/>
            <person name="Saif S."/>
            <person name="Shea T."/>
            <person name="Shenoy N."/>
            <person name="Sisk P."/>
            <person name="Stolte C."/>
            <person name="Sykes S."/>
            <person name="White J."/>
            <person name="Yandava C."/>
            <person name="Nusbaum C."/>
            <person name="Birren B."/>
        </authorList>
    </citation>
    <scope>NUCLEOTIDE SEQUENCE [LARGE SCALE GENOMIC DNA]</scope>
    <source>
        <strain evidence="1 2">WAL-14163</strain>
    </source>
</reference>
<name>E7GL25_CLOS6</name>
<organism evidence="1 2">
    <name type="scientific">Clostridium symbiosum (strain WAL-14163)</name>
    <dbReference type="NCBI Taxonomy" id="742740"/>
    <lineage>
        <taxon>Bacteria</taxon>
        <taxon>Bacillati</taxon>
        <taxon>Bacillota</taxon>
        <taxon>Clostridia</taxon>
        <taxon>Lachnospirales</taxon>
        <taxon>Lachnospiraceae</taxon>
        <taxon>Otoolea</taxon>
    </lineage>
</organism>
<feature type="non-terminal residue" evidence="1">
    <location>
        <position position="1"/>
    </location>
</feature>